<evidence type="ECO:0000313" key="4">
    <source>
        <dbReference type="Proteomes" id="UP000030763"/>
    </source>
</evidence>
<dbReference type="OrthoDB" id="349779at2759"/>
<feature type="compositionally biased region" description="Polar residues" evidence="1">
    <location>
        <begin position="348"/>
        <end position="359"/>
    </location>
</feature>
<accession>U6MF78</accession>
<keyword evidence="2" id="KW-1133">Transmembrane helix</keyword>
<feature type="compositionally biased region" description="Basic and acidic residues" evidence="1">
    <location>
        <begin position="261"/>
        <end position="270"/>
    </location>
</feature>
<keyword evidence="2" id="KW-0812">Transmembrane</keyword>
<proteinExistence type="predicted"/>
<gene>
    <name evidence="3" type="ORF">EMWEY_00029520</name>
</gene>
<feature type="compositionally biased region" description="Polar residues" evidence="1">
    <location>
        <begin position="290"/>
        <end position="302"/>
    </location>
</feature>
<name>U6MF78_EIMMA</name>
<dbReference type="EMBL" id="HG721747">
    <property type="protein sequence ID" value="CDJ60320.1"/>
    <property type="molecule type" value="Genomic_DNA"/>
</dbReference>
<keyword evidence="4" id="KW-1185">Reference proteome</keyword>
<evidence type="ECO:0000256" key="1">
    <source>
        <dbReference type="SAM" id="MobiDB-lite"/>
    </source>
</evidence>
<dbReference type="RefSeq" id="XP_013336970.1">
    <property type="nucleotide sequence ID" value="XM_013481516.1"/>
</dbReference>
<organism evidence="3 4">
    <name type="scientific">Eimeria maxima</name>
    <name type="common">Coccidian parasite</name>
    <dbReference type="NCBI Taxonomy" id="5804"/>
    <lineage>
        <taxon>Eukaryota</taxon>
        <taxon>Sar</taxon>
        <taxon>Alveolata</taxon>
        <taxon>Apicomplexa</taxon>
        <taxon>Conoidasida</taxon>
        <taxon>Coccidia</taxon>
        <taxon>Eucoccidiorida</taxon>
        <taxon>Eimeriorina</taxon>
        <taxon>Eimeriidae</taxon>
        <taxon>Eimeria</taxon>
    </lineage>
</organism>
<feature type="region of interest" description="Disordered" evidence="1">
    <location>
        <begin position="259"/>
        <end position="377"/>
    </location>
</feature>
<dbReference type="GeneID" id="25336938"/>
<protein>
    <submittedName>
        <fullName evidence="3">Uncharacterized protein</fullName>
    </submittedName>
</protein>
<dbReference type="OMA" id="TWADANR"/>
<dbReference type="Proteomes" id="UP000030763">
    <property type="component" value="Unassembled WGS sequence"/>
</dbReference>
<keyword evidence="2" id="KW-0472">Membrane</keyword>
<evidence type="ECO:0000313" key="3">
    <source>
        <dbReference type="EMBL" id="CDJ60320.1"/>
    </source>
</evidence>
<reference evidence="3" key="1">
    <citation type="submission" date="2013-10" db="EMBL/GenBank/DDBJ databases">
        <title>Genomic analysis of the causative agents of coccidiosis in chickens.</title>
        <authorList>
            <person name="Reid A.J."/>
            <person name="Blake D."/>
            <person name="Billington K."/>
            <person name="Browne H."/>
            <person name="Dunn M."/>
            <person name="Hung S."/>
            <person name="Kawahara F."/>
            <person name="Miranda-Saavedra D."/>
            <person name="Mourier T."/>
            <person name="Nagra H."/>
            <person name="Otto T.D."/>
            <person name="Rawlings N."/>
            <person name="Sanchez A."/>
            <person name="Sanders M."/>
            <person name="Subramaniam C."/>
            <person name="Tay Y."/>
            <person name="Dear P."/>
            <person name="Doerig C."/>
            <person name="Gruber A."/>
            <person name="Parkinson J."/>
            <person name="Shirley M."/>
            <person name="Wan K.L."/>
            <person name="Berriman M."/>
            <person name="Tomley F."/>
            <person name="Pain A."/>
        </authorList>
    </citation>
    <scope>NUCLEOTIDE SEQUENCE [LARGE SCALE GENOMIC DNA]</scope>
    <source>
        <strain evidence="3">Weybridge</strain>
    </source>
</reference>
<evidence type="ECO:0000256" key="2">
    <source>
        <dbReference type="SAM" id="Phobius"/>
    </source>
</evidence>
<dbReference type="AlphaFoldDB" id="U6MF78"/>
<reference evidence="3" key="2">
    <citation type="submission" date="2013-10" db="EMBL/GenBank/DDBJ databases">
        <authorList>
            <person name="Aslett M."/>
        </authorList>
    </citation>
    <scope>NUCLEOTIDE SEQUENCE [LARGE SCALE GENOMIC DNA]</scope>
    <source>
        <strain evidence="3">Weybridge</strain>
    </source>
</reference>
<dbReference type="VEuPathDB" id="ToxoDB:EMWEY_00029520"/>
<feature type="transmembrane region" description="Helical" evidence="2">
    <location>
        <begin position="49"/>
        <end position="68"/>
    </location>
</feature>
<sequence length="605" mass="66036">MQRSPDTAIGSHAMLTRRFSGGASADLQGSKDTNGRLEKVRISRRPSKAYISGTWAALLTALAVATLLSRCFHLVDKWRKYDDGKRRLASGLPSSEIDPETQAILELCLDLEGIGPQTFPTSLPPVPAATTLEGPLGIEPQTLDQFGVGHRLNRSRQTWQPTPQWGSPSQALVPPFLGTAIVTSTPVTVAAATPVTNSTPFYQVAGRRNMSSQSAVTWADANRLGIGWRRCHQGTAAANIMLETRSLILERPFALHSVQNEPRDVTEPKLSRGLPGRSRTLQADPPEASPSMTPQVSPQVSPCSGLIDMPNPGDDSDPGEGPSSGQSTLLPASVYRGGSWKRKRHSEASPNSSLTTIPTRTPVRRKPRQASSEGHLPSSILLSPLSVEDVKDPQSHLFFRLPRLGGCPIRTRFCQELAFSETKLQTVTYYGILALRSFLSKEAVVSKEVTSAIRTAERLVNCLLHFHSSSVYDLKPNDAVRALGVRYLALDALVALSDLLGQAMHAEDWWGRLAQCIPSDVRFVTNFGAASCRNSNCLLAIKLSKAIEQLKKGVRPCAAETVNLKQCLFCTAFSPSFFQLPKWNPWREDDSLSIKSVDQPQDEYA</sequence>